<evidence type="ECO:0000313" key="10">
    <source>
        <dbReference type="Proteomes" id="UP000281975"/>
    </source>
</evidence>
<dbReference type="PANTHER" id="PTHR30047:SF7">
    <property type="entry name" value="HIGH-AFFINITY CHOLINE TRANSPORT PROTEIN"/>
    <property type="match status" value="1"/>
</dbReference>
<dbReference type="Pfam" id="PF02028">
    <property type="entry name" value="BCCT"/>
    <property type="match status" value="1"/>
</dbReference>
<evidence type="ECO:0000256" key="3">
    <source>
        <dbReference type="ARBA" id="ARBA00022448"/>
    </source>
</evidence>
<feature type="transmembrane region" description="Helical" evidence="8">
    <location>
        <begin position="129"/>
        <end position="150"/>
    </location>
</feature>
<proteinExistence type="inferred from homology"/>
<feature type="transmembrane region" description="Helical" evidence="8">
    <location>
        <begin position="433"/>
        <end position="461"/>
    </location>
</feature>
<evidence type="ECO:0000256" key="6">
    <source>
        <dbReference type="ARBA" id="ARBA00022989"/>
    </source>
</evidence>
<evidence type="ECO:0000313" key="9">
    <source>
        <dbReference type="EMBL" id="RKQ97254.1"/>
    </source>
</evidence>
<keyword evidence="10" id="KW-1185">Reference proteome</keyword>
<feature type="transmembrane region" description="Helical" evidence="8">
    <location>
        <begin position="272"/>
        <end position="294"/>
    </location>
</feature>
<feature type="transmembrane region" description="Helical" evidence="8">
    <location>
        <begin position="51"/>
        <end position="71"/>
    </location>
</feature>
<feature type="transmembrane region" description="Helical" evidence="8">
    <location>
        <begin position="355"/>
        <end position="375"/>
    </location>
</feature>
<organism evidence="9 10">
    <name type="scientific">Kushneria sinocarnis</name>
    <dbReference type="NCBI Taxonomy" id="595502"/>
    <lineage>
        <taxon>Bacteria</taxon>
        <taxon>Pseudomonadati</taxon>
        <taxon>Pseudomonadota</taxon>
        <taxon>Gammaproteobacteria</taxon>
        <taxon>Oceanospirillales</taxon>
        <taxon>Halomonadaceae</taxon>
        <taxon>Kushneria</taxon>
    </lineage>
</organism>
<accession>A0A420WUZ5</accession>
<keyword evidence="4" id="KW-1003">Cell membrane</keyword>
<feature type="transmembrane region" description="Helical" evidence="8">
    <location>
        <begin position="509"/>
        <end position="531"/>
    </location>
</feature>
<keyword evidence="5 8" id="KW-0812">Transmembrane</keyword>
<keyword evidence="7 8" id="KW-0472">Membrane</keyword>
<dbReference type="AlphaFoldDB" id="A0A420WUZ5"/>
<evidence type="ECO:0000256" key="2">
    <source>
        <dbReference type="ARBA" id="ARBA00005658"/>
    </source>
</evidence>
<feature type="transmembrane region" description="Helical" evidence="8">
    <location>
        <begin position="91"/>
        <end position="109"/>
    </location>
</feature>
<evidence type="ECO:0000256" key="8">
    <source>
        <dbReference type="SAM" id="Phobius"/>
    </source>
</evidence>
<dbReference type="InterPro" id="IPR000060">
    <property type="entry name" value="BCCT_transptr"/>
</dbReference>
<evidence type="ECO:0000256" key="1">
    <source>
        <dbReference type="ARBA" id="ARBA00004651"/>
    </source>
</evidence>
<dbReference type="EMBL" id="RBIN01000007">
    <property type="protein sequence ID" value="RKQ97254.1"/>
    <property type="molecule type" value="Genomic_DNA"/>
</dbReference>
<dbReference type="Proteomes" id="UP000281975">
    <property type="component" value="Unassembled WGS sequence"/>
</dbReference>
<sequence>MNPIVRQIRGHGVAGHRLRRRSVRRARLARSFRYRTDFMSDTSRRLLGQRVVFLASGGCLVLFAAAALINLQWVSQGVDTLFGWSTRWFGAYWQLWMLADLVIALILGFSRYGDIRLGGVNSERTMSTFNWHAVILCSLLGGGGVFWSMAEPIYHYLTTPPAFEGIEAASPEAVAPALAQSFFDWGFSAWACLGTLSAIVMMYAHYHAGIRLRPRTLLYPLLGQRVETHWLGSLADVVCILAVAAGTIGPIGFLATQLSYSFHALLGWPDSYATQLGVLAVLVTIYTLSAATGLSRGIQWLSKFNVWLVLGLFAFILIVGPGGFVIRQFFDGFSSYLQHYIGLSLVRSDTGWLDWWTLFFWGWFIGFVPSMAMFVARISRGRTLRELVIAVAITAPIATNIWFAALGGSGLHYELLDPGSVSGPLQEGGLPAALLAVTTQLPLSVLIVPLVLLLTTIFVATTGDSMSYAMAMSVTGQASPATGIRIFWSLSFGVVAAVLLWMGEGGIDALQSFIVITAVPVSLLLLPLLWWGPQMAHRMALDQGLLRTPVQPAREQEPPD</sequence>
<keyword evidence="6 8" id="KW-1133">Transmembrane helix</keyword>
<protein>
    <submittedName>
        <fullName evidence="9">Choline-glycine betaine transporter</fullName>
    </submittedName>
</protein>
<dbReference type="PANTHER" id="PTHR30047">
    <property type="entry name" value="HIGH-AFFINITY CHOLINE TRANSPORT PROTEIN-RELATED"/>
    <property type="match status" value="1"/>
</dbReference>
<keyword evidence="3" id="KW-0813">Transport</keyword>
<dbReference type="GO" id="GO:0005886">
    <property type="term" value="C:plasma membrane"/>
    <property type="evidence" value="ECO:0007669"/>
    <property type="project" value="UniProtKB-SubCell"/>
</dbReference>
<feature type="transmembrane region" description="Helical" evidence="8">
    <location>
        <begin position="306"/>
        <end position="330"/>
    </location>
</feature>
<evidence type="ECO:0000256" key="7">
    <source>
        <dbReference type="ARBA" id="ARBA00023136"/>
    </source>
</evidence>
<comment type="subcellular location">
    <subcellularLocation>
        <location evidence="1">Cell membrane</location>
        <topology evidence="1">Multi-pass membrane protein</topology>
    </subcellularLocation>
</comment>
<feature type="transmembrane region" description="Helical" evidence="8">
    <location>
        <begin position="387"/>
        <end position="413"/>
    </location>
</feature>
<gene>
    <name evidence="9" type="ORF">C7446_2679</name>
</gene>
<reference evidence="9 10" key="1">
    <citation type="submission" date="2018-10" db="EMBL/GenBank/DDBJ databases">
        <title>Genomic Encyclopedia of Type Strains, Phase IV (KMG-IV): sequencing the most valuable type-strain genomes for metagenomic binning, comparative biology and taxonomic classification.</title>
        <authorList>
            <person name="Goeker M."/>
        </authorList>
    </citation>
    <scope>NUCLEOTIDE SEQUENCE [LARGE SCALE GENOMIC DNA]</scope>
    <source>
        <strain evidence="9 10">DSM 23229</strain>
    </source>
</reference>
<comment type="similarity">
    <text evidence="2">Belongs to the BCCT transporter (TC 2.A.15) family.</text>
</comment>
<feature type="transmembrane region" description="Helical" evidence="8">
    <location>
        <begin position="187"/>
        <end position="209"/>
    </location>
</feature>
<evidence type="ECO:0000256" key="5">
    <source>
        <dbReference type="ARBA" id="ARBA00022692"/>
    </source>
</evidence>
<comment type="caution">
    <text evidence="9">The sequence shown here is derived from an EMBL/GenBank/DDBJ whole genome shotgun (WGS) entry which is preliminary data.</text>
</comment>
<feature type="transmembrane region" description="Helical" evidence="8">
    <location>
        <begin position="482"/>
        <end position="503"/>
    </location>
</feature>
<name>A0A420WUZ5_9GAMM</name>
<evidence type="ECO:0000256" key="4">
    <source>
        <dbReference type="ARBA" id="ARBA00022475"/>
    </source>
</evidence>
<dbReference type="GO" id="GO:0022857">
    <property type="term" value="F:transmembrane transporter activity"/>
    <property type="evidence" value="ECO:0007669"/>
    <property type="project" value="InterPro"/>
</dbReference>
<feature type="transmembrane region" description="Helical" evidence="8">
    <location>
        <begin position="230"/>
        <end position="252"/>
    </location>
</feature>